<dbReference type="PANTHER" id="PTHR43821">
    <property type="entry name" value="NAD(P)H NITROREDUCTASE YDJA-RELATED"/>
    <property type="match status" value="1"/>
</dbReference>
<dbReference type="Proteomes" id="UP001595796">
    <property type="component" value="Unassembled WGS sequence"/>
</dbReference>
<keyword evidence="7 8" id="KW-0520">NAD</keyword>
<evidence type="ECO:0000256" key="1">
    <source>
        <dbReference type="ARBA" id="ARBA00001917"/>
    </source>
</evidence>
<protein>
    <recommendedName>
        <fullName evidence="8">Putative NAD(P)H nitroreductase</fullName>
        <ecNumber evidence="8">1.-.-.-</ecNumber>
    </recommendedName>
</protein>
<comment type="caution">
    <text evidence="10">The sequence shown here is derived from an EMBL/GenBank/DDBJ whole genome shotgun (WGS) entry which is preliminary data.</text>
</comment>
<evidence type="ECO:0000256" key="3">
    <source>
        <dbReference type="ARBA" id="ARBA00022630"/>
    </source>
</evidence>
<dbReference type="InterPro" id="IPR029479">
    <property type="entry name" value="Nitroreductase"/>
</dbReference>
<dbReference type="RefSeq" id="WP_114957598.1">
    <property type="nucleotide sequence ID" value="NZ_JBHSJF010000006.1"/>
</dbReference>
<dbReference type="PIRSF" id="PIRSF000232">
    <property type="entry name" value="YdjA"/>
    <property type="match status" value="1"/>
</dbReference>
<dbReference type="EC" id="1.-.-.-" evidence="8"/>
<dbReference type="Gene3D" id="3.40.109.10">
    <property type="entry name" value="NADH Oxidase"/>
    <property type="match status" value="1"/>
</dbReference>
<dbReference type="InterPro" id="IPR052530">
    <property type="entry name" value="NAD(P)H_nitroreductase"/>
</dbReference>
<dbReference type="Pfam" id="PF00881">
    <property type="entry name" value="Nitroreductase"/>
    <property type="match status" value="1"/>
</dbReference>
<comment type="cofactor">
    <cofactor evidence="1 8">
        <name>FMN</name>
        <dbReference type="ChEBI" id="CHEBI:58210"/>
    </cofactor>
</comment>
<proteinExistence type="inferred from homology"/>
<keyword evidence="5 8" id="KW-0521">NADP</keyword>
<evidence type="ECO:0000256" key="4">
    <source>
        <dbReference type="ARBA" id="ARBA00022643"/>
    </source>
</evidence>
<evidence type="ECO:0000256" key="7">
    <source>
        <dbReference type="ARBA" id="ARBA00023027"/>
    </source>
</evidence>
<sequence length="188" mass="20617">MPEAIDLLLTRRSVPAFTLTEPGPSKEQLEQMLTAASRVPDHGKLAPWRFILIEGPARKTFSAKLTELALAERPDADRQKLSEDEKKFDAPLTVVVVSRSGPHVKIPEWEQNLSVGAACMNLVAAAHALGFKANWLTGWGSYDRRVAELLGLSSTEKVAGFIHIGSSDMVPADRPRPPLDEIATRWIG</sequence>
<keyword evidence="3 8" id="KW-0285">Flavoprotein</keyword>
<gene>
    <name evidence="10" type="ORF">ACFPFW_08755</name>
</gene>
<evidence type="ECO:0000259" key="9">
    <source>
        <dbReference type="Pfam" id="PF00881"/>
    </source>
</evidence>
<feature type="domain" description="Nitroreductase" evidence="9">
    <location>
        <begin position="10"/>
        <end position="165"/>
    </location>
</feature>
<dbReference type="InterPro" id="IPR000415">
    <property type="entry name" value="Nitroreductase-like"/>
</dbReference>
<reference evidence="11" key="1">
    <citation type="journal article" date="2019" name="Int. J. Syst. Evol. Microbiol.">
        <title>The Global Catalogue of Microorganisms (GCM) 10K type strain sequencing project: providing services to taxonomists for standard genome sequencing and annotation.</title>
        <authorList>
            <consortium name="The Broad Institute Genomics Platform"/>
            <consortium name="The Broad Institute Genome Sequencing Center for Infectious Disease"/>
            <person name="Wu L."/>
            <person name="Ma J."/>
        </authorList>
    </citation>
    <scope>NUCLEOTIDE SEQUENCE [LARGE SCALE GENOMIC DNA]</scope>
    <source>
        <strain evidence="11">CGMCC 1.16444</strain>
    </source>
</reference>
<comment type="similarity">
    <text evidence="2 8">Belongs to the nitroreductase family.</text>
</comment>
<dbReference type="InterPro" id="IPR026021">
    <property type="entry name" value="YdjA-like"/>
</dbReference>
<evidence type="ECO:0000256" key="8">
    <source>
        <dbReference type="PIRNR" id="PIRNR000232"/>
    </source>
</evidence>
<name>A0ABV9YZ61_9HYPH</name>
<dbReference type="CDD" id="cd02135">
    <property type="entry name" value="YdjA-like"/>
    <property type="match status" value="1"/>
</dbReference>
<accession>A0ABV9YZ61</accession>
<dbReference type="EMBL" id="JBHSJF010000006">
    <property type="protein sequence ID" value="MFC5068105.1"/>
    <property type="molecule type" value="Genomic_DNA"/>
</dbReference>
<dbReference type="PANTHER" id="PTHR43821:SF1">
    <property type="entry name" value="NAD(P)H NITROREDUCTASE YDJA-RELATED"/>
    <property type="match status" value="1"/>
</dbReference>
<organism evidence="10 11">
    <name type="scientific">Flaviflagellibacter deserti</name>
    <dbReference type="NCBI Taxonomy" id="2267266"/>
    <lineage>
        <taxon>Bacteria</taxon>
        <taxon>Pseudomonadati</taxon>
        <taxon>Pseudomonadota</taxon>
        <taxon>Alphaproteobacteria</taxon>
        <taxon>Hyphomicrobiales</taxon>
        <taxon>Flaviflagellibacter</taxon>
    </lineage>
</organism>
<evidence type="ECO:0000256" key="5">
    <source>
        <dbReference type="ARBA" id="ARBA00022857"/>
    </source>
</evidence>
<evidence type="ECO:0000256" key="6">
    <source>
        <dbReference type="ARBA" id="ARBA00023002"/>
    </source>
</evidence>
<dbReference type="SUPFAM" id="SSF55469">
    <property type="entry name" value="FMN-dependent nitroreductase-like"/>
    <property type="match status" value="1"/>
</dbReference>
<evidence type="ECO:0000313" key="11">
    <source>
        <dbReference type="Proteomes" id="UP001595796"/>
    </source>
</evidence>
<keyword evidence="11" id="KW-1185">Reference proteome</keyword>
<evidence type="ECO:0000313" key="10">
    <source>
        <dbReference type="EMBL" id="MFC5068105.1"/>
    </source>
</evidence>
<keyword evidence="4 8" id="KW-0288">FMN</keyword>
<evidence type="ECO:0000256" key="2">
    <source>
        <dbReference type="ARBA" id="ARBA00007118"/>
    </source>
</evidence>
<keyword evidence="6 8" id="KW-0560">Oxidoreductase</keyword>